<dbReference type="EMBL" id="CADCXN010000013">
    <property type="protein sequence ID" value="CAA9889534.1"/>
    <property type="molecule type" value="Genomic_DNA"/>
</dbReference>
<sequence length="402" mass="43409">MLSWTGWKHMAMKTQNIFDYPLFALGFRVFFALAGLSALVLIVLWNAIFKGALTLDNYFPATYWHGHEMLLGYSVAVIAGFLLTAVKNWTGRATLTGDQLAALCLLWLYGRIVPFYCGILPDSLIALIDFSFLPALAYQISKPIVQTKYYAGLVFIGILLVLASGNGLIHAEILGLAKNTAALGLQLVEATIIILILVIAGRVFPFFTERGIHGTLVTRSLILDGSAIATAVSVFGLQLVNASGTVLAVAAVLAVIANGARVAGWYVQRIWYVPLLWILYAGYGWIILGFVLTVFSAYSLVLPSLALHAFTIGGIGVLTLGMMARVSLGHTGRALRVSNAMAIAFILINLAALFRVLLPIAMPGWYGGLLYASTLLWLAAFALFIFVYAPILTSARVDSQQG</sequence>
<evidence type="ECO:0008006" key="4">
    <source>
        <dbReference type="Google" id="ProtNLM"/>
    </source>
</evidence>
<feature type="transmembrane region" description="Helical" evidence="1">
    <location>
        <begin position="69"/>
        <end position="86"/>
    </location>
</feature>
<evidence type="ECO:0000313" key="3">
    <source>
        <dbReference type="Proteomes" id="UP000494216"/>
    </source>
</evidence>
<feature type="transmembrane region" description="Helical" evidence="1">
    <location>
        <begin position="340"/>
        <end position="362"/>
    </location>
</feature>
<organism evidence="2 3">
    <name type="scientific">Candidatus Methylobacter favarea</name>
    <dbReference type="NCBI Taxonomy" id="2707345"/>
    <lineage>
        <taxon>Bacteria</taxon>
        <taxon>Pseudomonadati</taxon>
        <taxon>Pseudomonadota</taxon>
        <taxon>Gammaproteobacteria</taxon>
        <taxon>Methylococcales</taxon>
        <taxon>Methylococcaceae</taxon>
        <taxon>Methylobacter</taxon>
    </lineage>
</organism>
<dbReference type="AlphaFoldDB" id="A0A8S0W8W8"/>
<dbReference type="Pfam" id="PF05940">
    <property type="entry name" value="NnrS"/>
    <property type="match status" value="1"/>
</dbReference>
<dbReference type="Proteomes" id="UP000494216">
    <property type="component" value="Unassembled WGS sequence"/>
</dbReference>
<keyword evidence="1" id="KW-0812">Transmembrane</keyword>
<feature type="transmembrane region" description="Helical" evidence="1">
    <location>
        <begin position="368"/>
        <end position="391"/>
    </location>
</feature>
<dbReference type="InterPro" id="IPR010266">
    <property type="entry name" value="NnrS"/>
</dbReference>
<feature type="transmembrane region" description="Helical" evidence="1">
    <location>
        <begin position="246"/>
        <end position="267"/>
    </location>
</feature>
<comment type="caution">
    <text evidence="2">The sequence shown here is derived from an EMBL/GenBank/DDBJ whole genome shotgun (WGS) entry which is preliminary data.</text>
</comment>
<keyword evidence="1" id="KW-0472">Membrane</keyword>
<name>A0A8S0W8W8_9GAMM</name>
<keyword evidence="1" id="KW-1133">Transmembrane helix</keyword>
<evidence type="ECO:0000256" key="1">
    <source>
        <dbReference type="SAM" id="Phobius"/>
    </source>
</evidence>
<feature type="transmembrane region" description="Helical" evidence="1">
    <location>
        <begin position="149"/>
        <end position="169"/>
    </location>
</feature>
<gene>
    <name evidence="2" type="ORF">METHB2_110033</name>
</gene>
<feature type="transmembrane region" description="Helical" evidence="1">
    <location>
        <begin position="118"/>
        <end position="137"/>
    </location>
</feature>
<feature type="transmembrane region" description="Helical" evidence="1">
    <location>
        <begin position="20"/>
        <end position="49"/>
    </location>
</feature>
<proteinExistence type="predicted"/>
<keyword evidence="3" id="KW-1185">Reference proteome</keyword>
<evidence type="ECO:0000313" key="2">
    <source>
        <dbReference type="EMBL" id="CAA9889534.1"/>
    </source>
</evidence>
<feature type="transmembrane region" description="Helical" evidence="1">
    <location>
        <begin position="181"/>
        <end position="200"/>
    </location>
</feature>
<accession>A0A8S0W8W8</accession>
<reference evidence="2 3" key="1">
    <citation type="submission" date="2020-02" db="EMBL/GenBank/DDBJ databases">
        <authorList>
            <person name="Hogendoorn C."/>
        </authorList>
    </citation>
    <scope>NUCLEOTIDE SEQUENCE [LARGE SCALE GENOMIC DNA]</scope>
    <source>
        <strain evidence="2">METHB21</strain>
    </source>
</reference>
<feature type="transmembrane region" description="Helical" evidence="1">
    <location>
        <begin position="274"/>
        <end position="299"/>
    </location>
</feature>
<protein>
    <recommendedName>
        <fullName evidence="4">NnrS family protein</fullName>
    </recommendedName>
</protein>
<feature type="transmembrane region" description="Helical" evidence="1">
    <location>
        <begin position="305"/>
        <end position="328"/>
    </location>
</feature>